<protein>
    <recommendedName>
        <fullName evidence="6">RING-type domain-containing protein</fullName>
    </recommendedName>
</protein>
<dbReference type="SMART" id="SM00184">
    <property type="entry name" value="RING"/>
    <property type="match status" value="1"/>
</dbReference>
<keyword evidence="5" id="KW-1133">Transmembrane helix</keyword>
<evidence type="ECO:0000256" key="1">
    <source>
        <dbReference type="ARBA" id="ARBA00022723"/>
    </source>
</evidence>
<dbReference type="PROSITE" id="PS50089">
    <property type="entry name" value="ZF_RING_2"/>
    <property type="match status" value="1"/>
</dbReference>
<evidence type="ECO:0000256" key="2">
    <source>
        <dbReference type="ARBA" id="ARBA00022771"/>
    </source>
</evidence>
<feature type="transmembrane region" description="Helical" evidence="5">
    <location>
        <begin position="6"/>
        <end position="27"/>
    </location>
</feature>
<organism evidence="7 8">
    <name type="scientific">Eragrostis curvula</name>
    <name type="common">weeping love grass</name>
    <dbReference type="NCBI Taxonomy" id="38414"/>
    <lineage>
        <taxon>Eukaryota</taxon>
        <taxon>Viridiplantae</taxon>
        <taxon>Streptophyta</taxon>
        <taxon>Embryophyta</taxon>
        <taxon>Tracheophyta</taxon>
        <taxon>Spermatophyta</taxon>
        <taxon>Magnoliopsida</taxon>
        <taxon>Liliopsida</taxon>
        <taxon>Poales</taxon>
        <taxon>Poaceae</taxon>
        <taxon>PACMAD clade</taxon>
        <taxon>Chloridoideae</taxon>
        <taxon>Eragrostideae</taxon>
        <taxon>Eragrostidinae</taxon>
        <taxon>Eragrostis</taxon>
    </lineage>
</organism>
<dbReference type="OrthoDB" id="8062037at2759"/>
<dbReference type="GO" id="GO:0016567">
    <property type="term" value="P:protein ubiquitination"/>
    <property type="evidence" value="ECO:0007669"/>
    <property type="project" value="TreeGrafter"/>
</dbReference>
<evidence type="ECO:0000256" key="4">
    <source>
        <dbReference type="PROSITE-ProRule" id="PRU00175"/>
    </source>
</evidence>
<evidence type="ECO:0000256" key="3">
    <source>
        <dbReference type="ARBA" id="ARBA00022833"/>
    </source>
</evidence>
<dbReference type="AlphaFoldDB" id="A0A5J9SZ49"/>
<keyword evidence="2 4" id="KW-0863">Zinc-finger</keyword>
<dbReference type="SUPFAM" id="SSF57850">
    <property type="entry name" value="RING/U-box"/>
    <property type="match status" value="1"/>
</dbReference>
<keyword evidence="8" id="KW-1185">Reference proteome</keyword>
<gene>
    <name evidence="7" type="ORF">EJB05_50049</name>
</gene>
<accession>A0A5J9SZ49</accession>
<dbReference type="GO" id="GO:0008270">
    <property type="term" value="F:zinc ion binding"/>
    <property type="evidence" value="ECO:0007669"/>
    <property type="project" value="UniProtKB-KW"/>
</dbReference>
<dbReference type="InterPro" id="IPR001841">
    <property type="entry name" value="Znf_RING"/>
</dbReference>
<evidence type="ECO:0000256" key="5">
    <source>
        <dbReference type="SAM" id="Phobius"/>
    </source>
</evidence>
<dbReference type="EMBL" id="RWGY01000063">
    <property type="protein sequence ID" value="TVU04369.1"/>
    <property type="molecule type" value="Genomic_DNA"/>
</dbReference>
<dbReference type="GO" id="GO:0061630">
    <property type="term" value="F:ubiquitin protein ligase activity"/>
    <property type="evidence" value="ECO:0007669"/>
    <property type="project" value="TreeGrafter"/>
</dbReference>
<dbReference type="Proteomes" id="UP000324897">
    <property type="component" value="Unassembled WGS sequence"/>
</dbReference>
<keyword evidence="3" id="KW-0862">Zinc</keyword>
<feature type="domain" description="RING-type" evidence="6">
    <location>
        <begin position="58"/>
        <end position="100"/>
    </location>
</feature>
<evidence type="ECO:0000313" key="7">
    <source>
        <dbReference type="EMBL" id="TVU04369.1"/>
    </source>
</evidence>
<keyword evidence="1" id="KW-0479">Metal-binding</keyword>
<dbReference type="PANTHER" id="PTHR45969:SF81">
    <property type="entry name" value="OS08G0157400 PROTEIN"/>
    <property type="match status" value="1"/>
</dbReference>
<dbReference type="Pfam" id="PF13639">
    <property type="entry name" value="zf-RING_2"/>
    <property type="match status" value="1"/>
</dbReference>
<keyword evidence="5" id="KW-0812">Transmembrane</keyword>
<keyword evidence="5" id="KW-0472">Membrane</keyword>
<dbReference type="Gramene" id="TVU04369">
    <property type="protein sequence ID" value="TVU04369"/>
    <property type="gene ID" value="EJB05_50049"/>
</dbReference>
<dbReference type="Gene3D" id="3.30.40.10">
    <property type="entry name" value="Zinc/RING finger domain, C3HC4 (zinc finger)"/>
    <property type="match status" value="1"/>
</dbReference>
<name>A0A5J9SZ49_9POAL</name>
<feature type="non-terminal residue" evidence="7">
    <location>
        <position position="1"/>
    </location>
</feature>
<dbReference type="InterPro" id="IPR013083">
    <property type="entry name" value="Znf_RING/FYVE/PHD"/>
</dbReference>
<proteinExistence type="predicted"/>
<evidence type="ECO:0000259" key="6">
    <source>
        <dbReference type="PROSITE" id="PS50089"/>
    </source>
</evidence>
<reference evidence="7 8" key="1">
    <citation type="journal article" date="2019" name="Sci. Rep.">
        <title>A high-quality genome of Eragrostis curvula grass provides insights into Poaceae evolution and supports new strategies to enhance forage quality.</title>
        <authorList>
            <person name="Carballo J."/>
            <person name="Santos B.A.C.M."/>
            <person name="Zappacosta D."/>
            <person name="Garbus I."/>
            <person name="Selva J.P."/>
            <person name="Gallo C.A."/>
            <person name="Diaz A."/>
            <person name="Albertini E."/>
            <person name="Caccamo M."/>
            <person name="Echenique V."/>
        </authorList>
    </citation>
    <scope>NUCLEOTIDE SEQUENCE [LARGE SCALE GENOMIC DNA]</scope>
    <source>
        <strain evidence="8">cv. Victoria</strain>
        <tissue evidence="7">Leaf</tissue>
    </source>
</reference>
<sequence length="117" mass="12887">MHLPDTFLYYALDIMPFILLISLCCCLRVKPPRRVDVDPQRVPLLVAAPVLSSETLGCAICLEPLRHGAECGEVRACGHVFHRDCVKRWVKKSNTCPLCRAQIVPKSGGASAAENMV</sequence>
<dbReference type="PANTHER" id="PTHR45969">
    <property type="entry name" value="RING ZINC FINGER PROTEIN-RELATED"/>
    <property type="match status" value="1"/>
</dbReference>
<evidence type="ECO:0000313" key="8">
    <source>
        <dbReference type="Proteomes" id="UP000324897"/>
    </source>
</evidence>
<comment type="caution">
    <text evidence="7">The sequence shown here is derived from an EMBL/GenBank/DDBJ whole genome shotgun (WGS) entry which is preliminary data.</text>
</comment>